<dbReference type="InterPro" id="IPR036986">
    <property type="entry name" value="S4_RNA-bd_sf"/>
</dbReference>
<feature type="domain" description="Small ribosomal subunit protein uS4 N-terminal" evidence="10">
    <location>
        <begin position="3"/>
        <end position="109"/>
    </location>
</feature>
<comment type="function">
    <text evidence="7">One of the primary rRNA binding proteins, it binds directly to 16S rRNA where it nucleates assembly of the body of the 30S subunit.</text>
</comment>
<dbReference type="SUPFAM" id="SSF55174">
    <property type="entry name" value="Alpha-L RNA-binding motif"/>
    <property type="match status" value="2"/>
</dbReference>
<dbReference type="GeneID" id="27073599"/>
<gene>
    <name evidence="7 11" type="primary">rps4</name>
    <name evidence="11" type="ORF">VU24_70</name>
</gene>
<evidence type="ECO:0000256" key="7">
    <source>
        <dbReference type="HAMAP-Rule" id="MF_01306"/>
    </source>
</evidence>
<evidence type="ECO:0000313" key="11">
    <source>
        <dbReference type="EMBL" id="AMO01069.1"/>
    </source>
</evidence>
<keyword evidence="11" id="KW-0150">Chloroplast</keyword>
<keyword evidence="2 7" id="KW-0699">rRNA-binding</keyword>
<sequence>MSRYVGPRLRIIRRIGKLRGFTRKKPFRRSFRGRGALEGKVIPPGQHGLAKLFKSRPFDSCESDYLIRLKVKQRLRYNYGVTEKQLVNYVRKAKKMKESTGQVLLQLLEMRLDNIVFRLNMAPTIVAARQLISHGHIRVNNKKVNIASYMCKPKDVISVAMKQSSLKLVNRNLQEYYKRMSFYKKRLQKTLAYILFKLNLASSMTSALDFINSGKVQVNNRKMNTPNYICNSKDVLSVLTEEGPRKIKLNDYFKKF</sequence>
<comment type="similarity">
    <text evidence="1 7 8">Belongs to the universal ribosomal protein uS4 family.</text>
</comment>
<evidence type="ECO:0000256" key="1">
    <source>
        <dbReference type="ARBA" id="ARBA00007465"/>
    </source>
</evidence>
<dbReference type="SMART" id="SM01390">
    <property type="entry name" value="Ribosomal_S4"/>
    <property type="match status" value="1"/>
</dbReference>
<dbReference type="PANTHER" id="PTHR11831">
    <property type="entry name" value="30S 40S RIBOSOMAL PROTEIN"/>
    <property type="match status" value="1"/>
</dbReference>
<dbReference type="PROSITE" id="PS00632">
    <property type="entry name" value="RIBOSOMAL_S4"/>
    <property type="match status" value="1"/>
</dbReference>
<keyword evidence="11" id="KW-0934">Plastid</keyword>
<dbReference type="GO" id="GO:0003735">
    <property type="term" value="F:structural constituent of ribosome"/>
    <property type="evidence" value="ECO:0007669"/>
    <property type="project" value="InterPro"/>
</dbReference>
<dbReference type="RefSeq" id="YP_009238191.1">
    <property type="nucleotide sequence ID" value="NC_029672.1"/>
</dbReference>
<dbReference type="InterPro" id="IPR005709">
    <property type="entry name" value="Ribosomal_uS4_bac-type"/>
</dbReference>
<dbReference type="InterPro" id="IPR018079">
    <property type="entry name" value="Ribosomal_uS4_CS"/>
</dbReference>
<dbReference type="PANTHER" id="PTHR11831:SF4">
    <property type="entry name" value="SMALL RIBOSOMAL SUBUNIT PROTEIN US4M"/>
    <property type="match status" value="1"/>
</dbReference>
<comment type="function">
    <text evidence="7">With S5 and S12 plays an important role in translational accuracy.</text>
</comment>
<dbReference type="Gene3D" id="3.10.290.10">
    <property type="entry name" value="RNA-binding S4 domain"/>
    <property type="match status" value="2"/>
</dbReference>
<dbReference type="CDD" id="cd00165">
    <property type="entry name" value="S4"/>
    <property type="match status" value="2"/>
</dbReference>
<proteinExistence type="inferred from homology"/>
<protein>
    <recommendedName>
        <fullName evidence="6 7">Small ribosomal subunit protein uS4c</fullName>
    </recommendedName>
</protein>
<dbReference type="Pfam" id="PF00163">
    <property type="entry name" value="Ribosomal_S4"/>
    <property type="match status" value="1"/>
</dbReference>
<organism evidence="11">
    <name type="scientific">Chromochloris zofingiensis</name>
    <dbReference type="NCBI Taxonomy" id="31302"/>
    <lineage>
        <taxon>Eukaryota</taxon>
        <taxon>Viridiplantae</taxon>
        <taxon>Chlorophyta</taxon>
        <taxon>core chlorophytes</taxon>
        <taxon>Chlorophyceae</taxon>
        <taxon>CS clade</taxon>
        <taxon>Sphaeropleales</taxon>
        <taxon>Chromochloridaceae</taxon>
        <taxon>Chromochloris</taxon>
    </lineage>
</organism>
<dbReference type="Pfam" id="PF01479">
    <property type="entry name" value="S4"/>
    <property type="match status" value="2"/>
</dbReference>
<dbReference type="InterPro" id="IPR001912">
    <property type="entry name" value="Ribosomal_uS4_N"/>
</dbReference>
<dbReference type="GO" id="GO:0042274">
    <property type="term" value="P:ribosomal small subunit biogenesis"/>
    <property type="evidence" value="ECO:0007669"/>
    <property type="project" value="TreeGrafter"/>
</dbReference>
<feature type="domain" description="RNA-binding S4" evidence="9">
    <location>
        <begin position="189"/>
        <end position="253"/>
    </location>
</feature>
<evidence type="ECO:0000256" key="3">
    <source>
        <dbReference type="ARBA" id="ARBA00022884"/>
    </source>
</evidence>
<evidence type="ECO:0000259" key="10">
    <source>
        <dbReference type="SMART" id="SM01390"/>
    </source>
</evidence>
<evidence type="ECO:0000259" key="9">
    <source>
        <dbReference type="SMART" id="SM00363"/>
    </source>
</evidence>
<name>A0A140HA70_9CHLO</name>
<comment type="subunit">
    <text evidence="7">Part of the 30S ribosomal subunit. Contacts protein S5. The interaction surface between S4 and S5 is involved in control of translational fidelity.</text>
</comment>
<dbReference type="GO" id="GO:0015935">
    <property type="term" value="C:small ribosomal subunit"/>
    <property type="evidence" value="ECO:0007669"/>
    <property type="project" value="InterPro"/>
</dbReference>
<dbReference type="SMART" id="SM00363">
    <property type="entry name" value="S4"/>
    <property type="match status" value="2"/>
</dbReference>
<dbReference type="NCBIfam" id="NF003717">
    <property type="entry name" value="PRK05327.1"/>
    <property type="match status" value="1"/>
</dbReference>
<geneLocation type="chloroplast" evidence="11"/>
<reference evidence="11" key="1">
    <citation type="submission" date="2015-06" db="EMBL/GenBank/DDBJ databases">
        <title>Chloroplast phylogenomic data from the green algal order Sphaeropleales (Chlorophyceae, Chlorophyta) reveal complex patterns of sequence evolution.</title>
        <authorList>
            <person name="Fucikova K."/>
            <person name="Lewis P.O."/>
            <person name="Lewis L.A."/>
        </authorList>
    </citation>
    <scope>NUCLEOTIDE SEQUENCE</scope>
    <source>
        <strain evidence="11">UTEX 56</strain>
    </source>
</reference>
<dbReference type="EMBL" id="KT199251">
    <property type="protein sequence ID" value="AMO01069.1"/>
    <property type="molecule type" value="Genomic_DNA"/>
</dbReference>
<dbReference type="PROSITE" id="PS50889">
    <property type="entry name" value="S4"/>
    <property type="match status" value="2"/>
</dbReference>
<keyword evidence="4 7" id="KW-0689">Ribosomal protein</keyword>
<evidence type="ECO:0000256" key="5">
    <source>
        <dbReference type="ARBA" id="ARBA00023274"/>
    </source>
</evidence>
<dbReference type="FunFam" id="3.10.290.10:FF:000001">
    <property type="entry name" value="30S ribosomal protein S4"/>
    <property type="match status" value="1"/>
</dbReference>
<evidence type="ECO:0000256" key="6">
    <source>
        <dbReference type="ARBA" id="ARBA00035158"/>
    </source>
</evidence>
<dbReference type="GO" id="GO:0019843">
    <property type="term" value="F:rRNA binding"/>
    <property type="evidence" value="ECO:0007669"/>
    <property type="project" value="UniProtKB-UniRule"/>
</dbReference>
<evidence type="ECO:0000256" key="2">
    <source>
        <dbReference type="ARBA" id="ARBA00022730"/>
    </source>
</evidence>
<dbReference type="GO" id="GO:0009507">
    <property type="term" value="C:chloroplast"/>
    <property type="evidence" value="ECO:0007669"/>
    <property type="project" value="UniProtKB-SubCell"/>
</dbReference>
<evidence type="ECO:0000256" key="4">
    <source>
        <dbReference type="ARBA" id="ARBA00022980"/>
    </source>
</evidence>
<keyword evidence="3 7" id="KW-0694">RNA-binding</keyword>
<dbReference type="InterPro" id="IPR002942">
    <property type="entry name" value="S4_RNA-bd"/>
</dbReference>
<dbReference type="Gene3D" id="1.10.1050.10">
    <property type="entry name" value="Ribosomal Protein S4 Delta 41, Chain A, domain 1"/>
    <property type="match status" value="1"/>
</dbReference>
<feature type="domain" description="RNA-binding S4" evidence="9">
    <location>
        <begin position="110"/>
        <end position="174"/>
    </location>
</feature>
<dbReference type="AlphaFoldDB" id="A0A140HA70"/>
<comment type="subcellular location">
    <subcellularLocation>
        <location evidence="7">Plastid</location>
        <location evidence="7">Chloroplast</location>
    </subcellularLocation>
</comment>
<dbReference type="HAMAP" id="MF_01306_B">
    <property type="entry name" value="Ribosomal_uS4_B"/>
    <property type="match status" value="1"/>
</dbReference>
<evidence type="ECO:0000256" key="8">
    <source>
        <dbReference type="RuleBase" id="RU003699"/>
    </source>
</evidence>
<accession>A0A140HA70</accession>
<keyword evidence="5 7" id="KW-0687">Ribonucleoprotein</keyword>
<dbReference type="GO" id="GO:0006412">
    <property type="term" value="P:translation"/>
    <property type="evidence" value="ECO:0007669"/>
    <property type="project" value="UniProtKB-UniRule"/>
</dbReference>
<dbReference type="InterPro" id="IPR022801">
    <property type="entry name" value="Ribosomal_uS4"/>
</dbReference>